<feature type="non-terminal residue" evidence="2">
    <location>
        <position position="1"/>
    </location>
</feature>
<evidence type="ECO:0000256" key="1">
    <source>
        <dbReference type="SAM" id="MobiDB-lite"/>
    </source>
</evidence>
<name>A0A0B6Y287_9EUPU</name>
<dbReference type="EMBL" id="HACG01003394">
    <property type="protein sequence ID" value="CEK50259.1"/>
    <property type="molecule type" value="Transcribed_RNA"/>
</dbReference>
<gene>
    <name evidence="2" type="primary">ORF10258</name>
</gene>
<proteinExistence type="predicted"/>
<evidence type="ECO:0000313" key="2">
    <source>
        <dbReference type="EMBL" id="CEK50259.1"/>
    </source>
</evidence>
<reference evidence="2" key="1">
    <citation type="submission" date="2014-12" db="EMBL/GenBank/DDBJ databases">
        <title>Insight into the proteome of Arion vulgaris.</title>
        <authorList>
            <person name="Aradska J."/>
            <person name="Bulat T."/>
            <person name="Smidak R."/>
            <person name="Sarate P."/>
            <person name="Gangsoo J."/>
            <person name="Sialana F."/>
            <person name="Bilban M."/>
            <person name="Lubec G."/>
        </authorList>
    </citation>
    <scope>NUCLEOTIDE SEQUENCE</scope>
    <source>
        <tissue evidence="2">Skin</tissue>
    </source>
</reference>
<protein>
    <submittedName>
        <fullName evidence="2">Uncharacterized protein</fullName>
    </submittedName>
</protein>
<feature type="non-terminal residue" evidence="2">
    <location>
        <position position="75"/>
    </location>
</feature>
<feature type="region of interest" description="Disordered" evidence="1">
    <location>
        <begin position="1"/>
        <end position="27"/>
    </location>
</feature>
<sequence>WNDYAVPSDLSFETTESCSSSPGMQASSLRKYRRFEAVEGHTSAISKIRHPANRVTDKPLLNSPATIRIDTEAIY</sequence>
<dbReference type="AlphaFoldDB" id="A0A0B6Y287"/>
<accession>A0A0B6Y287</accession>
<feature type="compositionally biased region" description="Polar residues" evidence="1">
    <location>
        <begin position="11"/>
        <end position="27"/>
    </location>
</feature>
<organism evidence="2">
    <name type="scientific">Arion vulgaris</name>
    <dbReference type="NCBI Taxonomy" id="1028688"/>
    <lineage>
        <taxon>Eukaryota</taxon>
        <taxon>Metazoa</taxon>
        <taxon>Spiralia</taxon>
        <taxon>Lophotrochozoa</taxon>
        <taxon>Mollusca</taxon>
        <taxon>Gastropoda</taxon>
        <taxon>Heterobranchia</taxon>
        <taxon>Euthyneura</taxon>
        <taxon>Panpulmonata</taxon>
        <taxon>Eupulmonata</taxon>
        <taxon>Stylommatophora</taxon>
        <taxon>Helicina</taxon>
        <taxon>Arionoidea</taxon>
        <taxon>Arionidae</taxon>
        <taxon>Arion</taxon>
    </lineage>
</organism>